<evidence type="ECO:0000259" key="1">
    <source>
        <dbReference type="PROSITE" id="PS50943"/>
    </source>
</evidence>
<dbReference type="Proteomes" id="UP000283523">
    <property type="component" value="Unassembled WGS sequence"/>
</dbReference>
<dbReference type="InterPro" id="IPR001387">
    <property type="entry name" value="Cro/C1-type_HTH"/>
</dbReference>
<dbReference type="EMBL" id="QXED01000006">
    <property type="protein sequence ID" value="RIV20564.1"/>
    <property type="molecule type" value="Genomic_DNA"/>
</dbReference>
<dbReference type="AlphaFoldDB" id="A0A418M4H0"/>
<keyword evidence="3" id="KW-1185">Reference proteome</keyword>
<dbReference type="RefSeq" id="WP_119669732.1">
    <property type="nucleotide sequence ID" value="NZ_QXED01000006.1"/>
</dbReference>
<dbReference type="SUPFAM" id="SSF47413">
    <property type="entry name" value="lambda repressor-like DNA-binding domains"/>
    <property type="match status" value="1"/>
</dbReference>
<feature type="domain" description="HTH cro/C1-type" evidence="1">
    <location>
        <begin position="6"/>
        <end position="59"/>
    </location>
</feature>
<comment type="caution">
    <text evidence="2">The sequence shown here is derived from an EMBL/GenBank/DDBJ whole genome shotgun (WGS) entry which is preliminary data.</text>
</comment>
<dbReference type="GO" id="GO:0003677">
    <property type="term" value="F:DNA binding"/>
    <property type="evidence" value="ECO:0007669"/>
    <property type="project" value="InterPro"/>
</dbReference>
<evidence type="ECO:0000313" key="2">
    <source>
        <dbReference type="EMBL" id="RIV20564.1"/>
    </source>
</evidence>
<accession>A0A418M4H0</accession>
<name>A0A418M4H0_9BACT</name>
<protein>
    <submittedName>
        <fullName evidence="2">XRE family transcriptional regulator</fullName>
    </submittedName>
</protein>
<sequence>MLGEKLKKAVNQSRLTADEAARGLGVSVSNLYVLYKKDTFSLDYVKKASELLGVPMSYFLGTEIEGVIKTPKRNDSEVTALGAIADELRILREQLQIKDQQIAGLQRTVDVLVGKSEGAIVEPLFAGMDDFERKLLLYRLVGGLQMKKYKQSLRRSRPVAKLVAPR</sequence>
<dbReference type="CDD" id="cd00093">
    <property type="entry name" value="HTH_XRE"/>
    <property type="match status" value="1"/>
</dbReference>
<organism evidence="2 3">
    <name type="scientific">Fibrisoma montanum</name>
    <dbReference type="NCBI Taxonomy" id="2305895"/>
    <lineage>
        <taxon>Bacteria</taxon>
        <taxon>Pseudomonadati</taxon>
        <taxon>Bacteroidota</taxon>
        <taxon>Cytophagia</taxon>
        <taxon>Cytophagales</taxon>
        <taxon>Spirosomataceae</taxon>
        <taxon>Fibrisoma</taxon>
    </lineage>
</organism>
<dbReference type="PROSITE" id="PS50943">
    <property type="entry name" value="HTH_CROC1"/>
    <property type="match status" value="1"/>
</dbReference>
<gene>
    <name evidence="2" type="ORF">DYU11_21200</name>
</gene>
<evidence type="ECO:0000313" key="3">
    <source>
        <dbReference type="Proteomes" id="UP000283523"/>
    </source>
</evidence>
<proteinExistence type="predicted"/>
<reference evidence="2 3" key="1">
    <citation type="submission" date="2018-08" db="EMBL/GenBank/DDBJ databases">
        <title>Fibrisoma montanum sp. nov., isolated from Danxia mountain soil.</title>
        <authorList>
            <person name="Huang Y."/>
        </authorList>
    </citation>
    <scope>NUCLEOTIDE SEQUENCE [LARGE SCALE GENOMIC DNA]</scope>
    <source>
        <strain evidence="2 3">HYT19</strain>
    </source>
</reference>
<dbReference type="OrthoDB" id="839492at2"/>
<dbReference type="SMART" id="SM00530">
    <property type="entry name" value="HTH_XRE"/>
    <property type="match status" value="1"/>
</dbReference>
<dbReference type="InterPro" id="IPR010982">
    <property type="entry name" value="Lambda_DNA-bd_dom_sf"/>
</dbReference>
<dbReference type="Gene3D" id="1.10.260.40">
    <property type="entry name" value="lambda repressor-like DNA-binding domains"/>
    <property type="match status" value="1"/>
</dbReference>